<dbReference type="PANTHER" id="PTHR33567">
    <property type="entry name" value="CHROMATE ION TRANSPORTER (EUROFUNG)"/>
    <property type="match status" value="1"/>
</dbReference>
<keyword evidence="5 7" id="KW-1133">Transmembrane helix</keyword>
<dbReference type="RefSeq" id="WP_139446127.1">
    <property type="nucleotide sequence ID" value="NZ_SMDR01000001.1"/>
</dbReference>
<evidence type="ECO:0000256" key="7">
    <source>
        <dbReference type="SAM" id="Phobius"/>
    </source>
</evidence>
<dbReference type="InterPro" id="IPR014047">
    <property type="entry name" value="Chr_Tranpt_l_chain"/>
</dbReference>
<comment type="similarity">
    <text evidence="2">Belongs to the chromate ion transporter (CHR) (TC 2.A.51) family.</text>
</comment>
<reference evidence="8 9" key="1">
    <citation type="submission" date="2019-03" db="EMBL/GenBank/DDBJ databases">
        <title>Arenimonas daejeonensis sp. nov., isolated from compost.</title>
        <authorList>
            <person name="Jeon C.O."/>
        </authorList>
    </citation>
    <scope>NUCLEOTIDE SEQUENCE [LARGE SCALE GENOMIC DNA]</scope>
    <source>
        <strain evidence="8 9">R29</strain>
    </source>
</reference>
<keyword evidence="9" id="KW-1185">Reference proteome</keyword>
<feature type="transmembrane region" description="Helical" evidence="7">
    <location>
        <begin position="238"/>
        <end position="260"/>
    </location>
</feature>
<feature type="transmembrane region" description="Helical" evidence="7">
    <location>
        <begin position="168"/>
        <end position="189"/>
    </location>
</feature>
<keyword evidence="3" id="KW-1003">Cell membrane</keyword>
<dbReference type="PIRSF" id="PIRSF004810">
    <property type="entry name" value="ChrA"/>
    <property type="match status" value="1"/>
</dbReference>
<evidence type="ECO:0000256" key="3">
    <source>
        <dbReference type="ARBA" id="ARBA00022475"/>
    </source>
</evidence>
<name>A0A5C4RVV9_9GAMM</name>
<evidence type="ECO:0000256" key="4">
    <source>
        <dbReference type="ARBA" id="ARBA00022692"/>
    </source>
</evidence>
<dbReference type="EMBL" id="SMDR01000001">
    <property type="protein sequence ID" value="TNJ35042.1"/>
    <property type="molecule type" value="Genomic_DNA"/>
</dbReference>
<evidence type="ECO:0000256" key="6">
    <source>
        <dbReference type="ARBA" id="ARBA00023136"/>
    </source>
</evidence>
<accession>A0A5C4RVV9</accession>
<dbReference type="InterPro" id="IPR003370">
    <property type="entry name" value="Chromate_transpt"/>
</dbReference>
<evidence type="ECO:0000313" key="9">
    <source>
        <dbReference type="Proteomes" id="UP000305760"/>
    </source>
</evidence>
<organism evidence="8 9">
    <name type="scientific">Arenimonas terrae</name>
    <dbReference type="NCBI Taxonomy" id="2546226"/>
    <lineage>
        <taxon>Bacteria</taxon>
        <taxon>Pseudomonadati</taxon>
        <taxon>Pseudomonadota</taxon>
        <taxon>Gammaproteobacteria</taxon>
        <taxon>Lysobacterales</taxon>
        <taxon>Lysobacteraceae</taxon>
        <taxon>Arenimonas</taxon>
    </lineage>
</organism>
<gene>
    <name evidence="8" type="primary">chrA</name>
    <name evidence="8" type="ORF">E1B00_04500</name>
</gene>
<feature type="transmembrane region" description="Helical" evidence="7">
    <location>
        <begin position="87"/>
        <end position="107"/>
    </location>
</feature>
<dbReference type="OrthoDB" id="8969999at2"/>
<evidence type="ECO:0000256" key="2">
    <source>
        <dbReference type="ARBA" id="ARBA00005262"/>
    </source>
</evidence>
<feature type="transmembrane region" description="Helical" evidence="7">
    <location>
        <begin position="113"/>
        <end position="136"/>
    </location>
</feature>
<feature type="transmembrane region" description="Helical" evidence="7">
    <location>
        <begin position="20"/>
        <end position="38"/>
    </location>
</feature>
<dbReference type="Proteomes" id="UP000305760">
    <property type="component" value="Unassembled WGS sequence"/>
</dbReference>
<dbReference type="PANTHER" id="PTHR33567:SF3">
    <property type="entry name" value="CHROMATE ION TRANSPORTER (EUROFUNG)"/>
    <property type="match status" value="1"/>
</dbReference>
<feature type="transmembrane region" description="Helical" evidence="7">
    <location>
        <begin position="409"/>
        <end position="426"/>
    </location>
</feature>
<feature type="transmembrane region" description="Helical" evidence="7">
    <location>
        <begin position="210"/>
        <end position="232"/>
    </location>
</feature>
<feature type="transmembrane region" description="Helical" evidence="7">
    <location>
        <begin position="352"/>
        <end position="374"/>
    </location>
</feature>
<evidence type="ECO:0000256" key="1">
    <source>
        <dbReference type="ARBA" id="ARBA00004651"/>
    </source>
</evidence>
<comment type="subcellular location">
    <subcellularLocation>
        <location evidence="1">Cell membrane</location>
        <topology evidence="1">Multi-pass membrane protein</topology>
    </subcellularLocation>
</comment>
<feature type="transmembrane region" description="Helical" evidence="7">
    <location>
        <begin position="380"/>
        <end position="402"/>
    </location>
</feature>
<feature type="transmembrane region" description="Helical" evidence="7">
    <location>
        <begin position="315"/>
        <end position="340"/>
    </location>
</feature>
<dbReference type="GO" id="GO:0015109">
    <property type="term" value="F:chromate transmembrane transporter activity"/>
    <property type="evidence" value="ECO:0007669"/>
    <property type="project" value="InterPro"/>
</dbReference>
<sequence>MNSPTAEAAAPGFAQALRFWWLLGWISFGGPAGQIAVMHTELVERRRWVDEATFLHALNYCMLLPGPEAMQLAIYLGWRLHGVRGGIAAGALFVLPATVLLALLSWAYLAFGWLPVVAGISLGLSAAVLALLAQAVWRLGQRVLRGAFPKLLALLALAGLAAGLGFPWVLAAAAGLGALAGRFAPAWLLSPHAVARRAPPGPAQGSRRRALALAAGLLVAWWLPLFALRLVLGPDSTVWAQSLFFSQAALVTFGGAYAVLPHVAQQAVEHHGWLTAAQMMVGLGLAETTPGPLIIVLEFVGFVGGWNRPDLASPLASALLGAGVTVWATFLPSFLFVLPLAPWIDGLRDRPLLSAAIAGISAAVVGVIVNLAVWFGVHLYAARAPTEIVFITAVALLSWLALAKARWHVVAVVLAAGVAGAAWSLLPG</sequence>
<protein>
    <submittedName>
        <fullName evidence="8">Chromate efflux transporter</fullName>
    </submittedName>
</protein>
<dbReference type="NCBIfam" id="TIGR00937">
    <property type="entry name" value="2A51"/>
    <property type="match status" value="1"/>
</dbReference>
<keyword evidence="4 7" id="KW-0812">Transmembrane</keyword>
<dbReference type="GO" id="GO:0005886">
    <property type="term" value="C:plasma membrane"/>
    <property type="evidence" value="ECO:0007669"/>
    <property type="project" value="UniProtKB-SubCell"/>
</dbReference>
<evidence type="ECO:0000256" key="5">
    <source>
        <dbReference type="ARBA" id="ARBA00022989"/>
    </source>
</evidence>
<proteinExistence type="inferred from homology"/>
<dbReference type="Pfam" id="PF02417">
    <property type="entry name" value="Chromate_transp"/>
    <property type="match status" value="2"/>
</dbReference>
<evidence type="ECO:0000313" key="8">
    <source>
        <dbReference type="EMBL" id="TNJ35042.1"/>
    </source>
</evidence>
<keyword evidence="6 7" id="KW-0472">Membrane</keyword>
<feature type="transmembrane region" description="Helical" evidence="7">
    <location>
        <begin position="281"/>
        <end position="303"/>
    </location>
</feature>
<comment type="caution">
    <text evidence="8">The sequence shown here is derived from an EMBL/GenBank/DDBJ whole genome shotgun (WGS) entry which is preliminary data.</text>
</comment>
<dbReference type="AlphaFoldDB" id="A0A5C4RVV9"/>
<feature type="transmembrane region" description="Helical" evidence="7">
    <location>
        <begin position="143"/>
        <end position="162"/>
    </location>
</feature>